<evidence type="ECO:0000313" key="2">
    <source>
        <dbReference type="EMBL" id="CAB5014714.1"/>
    </source>
</evidence>
<dbReference type="EMBL" id="CAEZYW010000093">
    <property type="protein sequence ID" value="CAB4740291.1"/>
    <property type="molecule type" value="Genomic_DNA"/>
</dbReference>
<dbReference type="AlphaFoldDB" id="A0A6J6SZJ5"/>
<name>A0A6J6SZJ5_9ZZZZ</name>
<reference evidence="1" key="1">
    <citation type="submission" date="2020-05" db="EMBL/GenBank/DDBJ databases">
        <authorList>
            <person name="Chiriac C."/>
            <person name="Salcher M."/>
            <person name="Ghai R."/>
            <person name="Kavagutti S V."/>
        </authorList>
    </citation>
    <scope>NUCLEOTIDE SEQUENCE</scope>
</reference>
<sequence length="63" mass="6454">MDTEGQRLSVDVPGLMTGAGYYEVWLASPGSITMLAIGALGSDMHADFSLPPGVSVVRGALTS</sequence>
<organism evidence="1">
    <name type="scientific">freshwater metagenome</name>
    <dbReference type="NCBI Taxonomy" id="449393"/>
    <lineage>
        <taxon>unclassified sequences</taxon>
        <taxon>metagenomes</taxon>
        <taxon>ecological metagenomes</taxon>
    </lineage>
</organism>
<evidence type="ECO:0000313" key="1">
    <source>
        <dbReference type="EMBL" id="CAB4740291.1"/>
    </source>
</evidence>
<protein>
    <submittedName>
        <fullName evidence="1">Unannotated protein</fullName>
    </submittedName>
</protein>
<accession>A0A6J6SZJ5</accession>
<gene>
    <name evidence="1" type="ORF">UFOPK2786_00737</name>
    <name evidence="2" type="ORF">UFOPK4061_01052</name>
</gene>
<proteinExistence type="predicted"/>
<dbReference type="EMBL" id="CAFBPD010000182">
    <property type="protein sequence ID" value="CAB5014714.1"/>
    <property type="molecule type" value="Genomic_DNA"/>
</dbReference>